<name>A0A9N7VLK9_PLEPL</name>
<comment type="caution">
    <text evidence="1">The sequence shown here is derived from an EMBL/GenBank/DDBJ whole genome shotgun (WGS) entry which is preliminary data.</text>
</comment>
<accession>A0A9N7VLK9</accession>
<evidence type="ECO:0000313" key="1">
    <source>
        <dbReference type="EMBL" id="CAB1450566.1"/>
    </source>
</evidence>
<keyword evidence="2" id="KW-1185">Reference proteome</keyword>
<protein>
    <submittedName>
        <fullName evidence="1">Uncharacterized protein</fullName>
    </submittedName>
</protein>
<gene>
    <name evidence="1" type="ORF">PLEPLA_LOCUS38258</name>
</gene>
<evidence type="ECO:0000313" key="2">
    <source>
        <dbReference type="Proteomes" id="UP001153269"/>
    </source>
</evidence>
<organism evidence="1 2">
    <name type="scientific">Pleuronectes platessa</name>
    <name type="common">European plaice</name>
    <dbReference type="NCBI Taxonomy" id="8262"/>
    <lineage>
        <taxon>Eukaryota</taxon>
        <taxon>Metazoa</taxon>
        <taxon>Chordata</taxon>
        <taxon>Craniata</taxon>
        <taxon>Vertebrata</taxon>
        <taxon>Euteleostomi</taxon>
        <taxon>Actinopterygii</taxon>
        <taxon>Neopterygii</taxon>
        <taxon>Teleostei</taxon>
        <taxon>Neoteleostei</taxon>
        <taxon>Acanthomorphata</taxon>
        <taxon>Carangaria</taxon>
        <taxon>Pleuronectiformes</taxon>
        <taxon>Pleuronectoidei</taxon>
        <taxon>Pleuronectidae</taxon>
        <taxon>Pleuronectes</taxon>
    </lineage>
</organism>
<dbReference type="AlphaFoldDB" id="A0A9N7VLK9"/>
<sequence>MSYFWLFLFSAKGSERANMRTAEEEAVRGRVASTWIMKYFLVERNIKRQKEPHCACKTRLVDTVQSEPSMGTYMLSGCDIGLKSN</sequence>
<proteinExistence type="predicted"/>
<reference evidence="1" key="1">
    <citation type="submission" date="2020-03" db="EMBL/GenBank/DDBJ databases">
        <authorList>
            <person name="Weist P."/>
        </authorList>
    </citation>
    <scope>NUCLEOTIDE SEQUENCE</scope>
</reference>
<dbReference type="EMBL" id="CADEAL010004058">
    <property type="protein sequence ID" value="CAB1450566.1"/>
    <property type="molecule type" value="Genomic_DNA"/>
</dbReference>
<dbReference type="Proteomes" id="UP001153269">
    <property type="component" value="Unassembled WGS sequence"/>
</dbReference>